<proteinExistence type="predicted"/>
<reference evidence="1" key="1">
    <citation type="journal article" date="2019" name="Sci. Rep.">
        <title>Draft genome of Tanacetum cinerariifolium, the natural source of mosquito coil.</title>
        <authorList>
            <person name="Yamashiro T."/>
            <person name="Shiraishi A."/>
            <person name="Satake H."/>
            <person name="Nakayama K."/>
        </authorList>
    </citation>
    <scope>NUCLEOTIDE SEQUENCE</scope>
</reference>
<dbReference type="AlphaFoldDB" id="A0A699WY57"/>
<gene>
    <name evidence="1" type="ORF">Tci_924701</name>
</gene>
<accession>A0A699WY57</accession>
<dbReference type="EMBL" id="BKCJ011785667">
    <property type="protein sequence ID" value="GFD52732.1"/>
    <property type="molecule type" value="Genomic_DNA"/>
</dbReference>
<comment type="caution">
    <text evidence="1">The sequence shown here is derived from an EMBL/GenBank/DDBJ whole genome shotgun (WGS) entry which is preliminary data.</text>
</comment>
<name>A0A699WY57_TANCI</name>
<evidence type="ECO:0000313" key="1">
    <source>
        <dbReference type="EMBL" id="GFD52732.1"/>
    </source>
</evidence>
<evidence type="ECO:0008006" key="2">
    <source>
        <dbReference type="Google" id="ProtNLM"/>
    </source>
</evidence>
<sequence length="67" mass="7560">ELAKKLNHKIPKIVDEMFERVKAFIRGEVAAGSVEMVRPSQGDKGYVRLAWSRVPKKARNRGGPREA</sequence>
<feature type="non-terminal residue" evidence="1">
    <location>
        <position position="1"/>
    </location>
</feature>
<organism evidence="1">
    <name type="scientific">Tanacetum cinerariifolium</name>
    <name type="common">Dalmatian daisy</name>
    <name type="synonym">Chrysanthemum cinerariifolium</name>
    <dbReference type="NCBI Taxonomy" id="118510"/>
    <lineage>
        <taxon>Eukaryota</taxon>
        <taxon>Viridiplantae</taxon>
        <taxon>Streptophyta</taxon>
        <taxon>Embryophyta</taxon>
        <taxon>Tracheophyta</taxon>
        <taxon>Spermatophyta</taxon>
        <taxon>Magnoliopsida</taxon>
        <taxon>eudicotyledons</taxon>
        <taxon>Gunneridae</taxon>
        <taxon>Pentapetalae</taxon>
        <taxon>asterids</taxon>
        <taxon>campanulids</taxon>
        <taxon>Asterales</taxon>
        <taxon>Asteraceae</taxon>
        <taxon>Asteroideae</taxon>
        <taxon>Anthemideae</taxon>
        <taxon>Anthemidinae</taxon>
        <taxon>Tanacetum</taxon>
    </lineage>
</organism>
<protein>
    <recommendedName>
        <fullName evidence="2">Reverse transcriptase domain-containing protein</fullName>
    </recommendedName>
</protein>